<dbReference type="InterPro" id="IPR057596">
    <property type="entry name" value="RDRP_core"/>
</dbReference>
<sequence length="835" mass="97665">MTPHRRLVRLYSLRKRWKDDNKPDWRIKSVNRLLKKEKARLSELLDDAVSRNVTRELRQDAVTDKTVVNLFESDLTRSLGLVPFKLTDELFIINVFFFQVFNNLVHQGFIYNGEKYVFLTASAGQIRTKRAVFVKESSFKRIEQKLMCGLTINEINERGGMNQNKFLAYLALMNSATDVWQDFDIDKSIVVDDWETAVPGLVDHIDGVSYEIRREMTETIIPHMDGCGIMLDETTRMVRMPWVKGLLVTFPFDKFIKEKCGGEATVTDIYGNDHKIIEEDIRYIFTKSQFKLWKFYDSWDCYKARFKNFGCNACYCNIEEPYIPKSRINYQMLQTLSDMTDNEIDRIISKTAQEIDDVGKDYQVTMRLLGATENNRYKSAMQEALLIYPELFKDSYNREILKQTKKSLVKQAKGGRLRVNGKYLFLAPDLYAFCEWLFLGEQNPQGLLADGDVYTNQYRDEETLACLRSPHLYREWAIRTNRRSLELDYWFGGTKCIYTSCHDLISRYLMFDVDGDKALVVKDRTLTNCAKRNMQDIVPLAYDLKKAKGGLLNPDSMYNGMVNAYTKGNIGPVSNNITKIWNSGEITQEELDVVKWLCFENNAVIDCAKTQWLPERPKQINNTIKQYTKARVPNFFQYAKDKDPDTQVEPPNNSTMNRISAKIPASRIRYNNKIGKFDWTMLINKSVDYTTRENSSIIERYNWWMRNQRRFDYGDDPHINEDDLYKYRRIAQDIVEYSNEPLDVVVNSLVAYLYTVKKSSNKKMLWACFGWTIVENLRINTAQLNPICPICGKRFKSRDVCQHYCSEECYKKADNQRRTESREAPPVRTGDMLKQ</sequence>
<reference evidence="3" key="1">
    <citation type="journal article" date="2021" name="Proc. Natl. Acad. Sci. U.S.A.">
        <title>A Catalog of Tens of Thousands of Viruses from Human Metagenomes Reveals Hidden Associations with Chronic Diseases.</title>
        <authorList>
            <person name="Tisza M.J."/>
            <person name="Buck C.B."/>
        </authorList>
    </citation>
    <scope>NUCLEOTIDE SEQUENCE</scope>
    <source>
        <strain evidence="3">Ct37J14</strain>
    </source>
</reference>
<accession>A0A8S5M101</accession>
<dbReference type="GO" id="GO:0003968">
    <property type="term" value="F:RNA-directed RNA polymerase activity"/>
    <property type="evidence" value="ECO:0007669"/>
    <property type="project" value="InterPro"/>
</dbReference>
<name>A0A8S5M101_9CAUD</name>
<evidence type="ECO:0000256" key="1">
    <source>
        <dbReference type="SAM" id="MobiDB-lite"/>
    </source>
</evidence>
<evidence type="ECO:0000313" key="3">
    <source>
        <dbReference type="EMBL" id="DAD75824.1"/>
    </source>
</evidence>
<dbReference type="EMBL" id="BK014790">
    <property type="protein sequence ID" value="DAD75824.1"/>
    <property type="molecule type" value="Genomic_DNA"/>
</dbReference>
<proteinExistence type="predicted"/>
<feature type="region of interest" description="Disordered" evidence="1">
    <location>
        <begin position="816"/>
        <end position="835"/>
    </location>
</feature>
<dbReference type="Pfam" id="PF05183">
    <property type="entry name" value="RdRP"/>
    <property type="match status" value="1"/>
</dbReference>
<protein>
    <submittedName>
        <fullName evidence="3">RNA dependent RNA polymerase</fullName>
    </submittedName>
</protein>
<evidence type="ECO:0000259" key="2">
    <source>
        <dbReference type="Pfam" id="PF05183"/>
    </source>
</evidence>
<feature type="domain" description="RDRP core" evidence="2">
    <location>
        <begin position="96"/>
        <end position="454"/>
    </location>
</feature>
<organism evidence="3">
    <name type="scientific">Siphoviridae sp. ct37J14</name>
    <dbReference type="NCBI Taxonomy" id="2826280"/>
    <lineage>
        <taxon>Viruses</taxon>
        <taxon>Duplodnaviria</taxon>
        <taxon>Heunggongvirae</taxon>
        <taxon>Uroviricota</taxon>
        <taxon>Caudoviricetes</taxon>
    </lineage>
</organism>